<comment type="caution">
    <text evidence="9">Lacks conserved residue(s) required for the propagation of feature annotation.</text>
</comment>
<evidence type="ECO:0000256" key="8">
    <source>
        <dbReference type="ARBA" id="ARBA00038436"/>
    </source>
</evidence>
<feature type="transmembrane region" description="Helical" evidence="9">
    <location>
        <begin position="127"/>
        <end position="151"/>
    </location>
</feature>
<dbReference type="GO" id="GO:0022857">
    <property type="term" value="F:transmembrane transporter activity"/>
    <property type="evidence" value="ECO:0007669"/>
    <property type="project" value="UniProtKB-UniRule"/>
</dbReference>
<keyword evidence="3" id="KW-1003">Cell membrane</keyword>
<keyword evidence="7 9" id="KW-0472">Membrane</keyword>
<keyword evidence="5 9" id="KW-0812">Transmembrane</keyword>
<protein>
    <recommendedName>
        <fullName evidence="9">TRAP transporter small permease protein</fullName>
    </recommendedName>
</protein>
<keyword evidence="4 9" id="KW-0997">Cell inner membrane</keyword>
<sequence>MKSIAKLLNRLAELPMLLAAATLFVLMVLTFSDVIMRSTFSAPIEAATELTRIAMAVIVFSALPVVSGRANHIVVDLLDPLFHRLRIERVLEGLITLICGVLLYWPAMRSFDLAARARNYGDLTEYLAIPVFYITWFIAFMTLVTALSMALRGLVILFKPDLLRGAND</sequence>
<dbReference type="Pfam" id="PF04290">
    <property type="entry name" value="DctQ"/>
    <property type="match status" value="1"/>
</dbReference>
<dbReference type="AlphaFoldDB" id="A0A286HMG5"/>
<evidence type="ECO:0000313" key="11">
    <source>
        <dbReference type="EMBL" id="SOE08917.1"/>
    </source>
</evidence>
<evidence type="ECO:0000313" key="12">
    <source>
        <dbReference type="Proteomes" id="UP000219465"/>
    </source>
</evidence>
<reference evidence="12" key="1">
    <citation type="submission" date="2017-08" db="EMBL/GenBank/DDBJ databases">
        <authorList>
            <person name="Varghese N."/>
            <person name="Submissions S."/>
        </authorList>
    </citation>
    <scope>NUCLEOTIDE SEQUENCE [LARGE SCALE GENOMIC DNA]</scope>
    <source>
        <strain evidence="12">KCTC 23107</strain>
    </source>
</reference>
<proteinExistence type="inferred from homology"/>
<evidence type="ECO:0000256" key="6">
    <source>
        <dbReference type="ARBA" id="ARBA00022989"/>
    </source>
</evidence>
<dbReference type="InterPro" id="IPR055348">
    <property type="entry name" value="DctQ"/>
</dbReference>
<name>A0A286HMG5_9HYPH</name>
<evidence type="ECO:0000256" key="9">
    <source>
        <dbReference type="RuleBase" id="RU369079"/>
    </source>
</evidence>
<comment type="similarity">
    <text evidence="8 9">Belongs to the TRAP transporter small permease family.</text>
</comment>
<feature type="transmembrane region" description="Helical" evidence="9">
    <location>
        <begin position="90"/>
        <end position="107"/>
    </location>
</feature>
<dbReference type="InterPro" id="IPR007387">
    <property type="entry name" value="TRAP_DctQ"/>
</dbReference>
<evidence type="ECO:0000256" key="5">
    <source>
        <dbReference type="ARBA" id="ARBA00022692"/>
    </source>
</evidence>
<dbReference type="OrthoDB" id="2877624at2"/>
<accession>A0A286HMG5</accession>
<feature type="domain" description="Tripartite ATP-independent periplasmic transporters DctQ component" evidence="10">
    <location>
        <begin position="26"/>
        <end position="150"/>
    </location>
</feature>
<dbReference type="Proteomes" id="UP000219465">
    <property type="component" value="Unassembled WGS sequence"/>
</dbReference>
<gene>
    <name evidence="11" type="ORF">SAMN05877838_0649</name>
</gene>
<comment type="subunit">
    <text evidence="9">The complex comprises the extracytoplasmic solute receptor protein and the two transmembrane proteins.</text>
</comment>
<comment type="subcellular location">
    <subcellularLocation>
        <location evidence="1 9">Cell inner membrane</location>
        <topology evidence="1 9">Multi-pass membrane protein</topology>
    </subcellularLocation>
</comment>
<feature type="transmembrane region" description="Helical" evidence="9">
    <location>
        <begin position="56"/>
        <end position="78"/>
    </location>
</feature>
<dbReference type="RefSeq" id="WP_097105047.1">
    <property type="nucleotide sequence ID" value="NZ_OCPC01000001.1"/>
</dbReference>
<dbReference type="PANTHER" id="PTHR35011:SF2">
    <property type="entry name" value="2,3-DIKETO-L-GULONATE TRAP TRANSPORTER SMALL PERMEASE PROTEIN YIAM"/>
    <property type="match status" value="1"/>
</dbReference>
<dbReference type="PANTHER" id="PTHR35011">
    <property type="entry name" value="2,3-DIKETO-L-GULONATE TRAP TRANSPORTER SMALL PERMEASE PROTEIN YIAM"/>
    <property type="match status" value="1"/>
</dbReference>
<keyword evidence="6 9" id="KW-1133">Transmembrane helix</keyword>
<dbReference type="GO" id="GO:0015740">
    <property type="term" value="P:C4-dicarboxylate transport"/>
    <property type="evidence" value="ECO:0007669"/>
    <property type="project" value="TreeGrafter"/>
</dbReference>
<evidence type="ECO:0000256" key="2">
    <source>
        <dbReference type="ARBA" id="ARBA00022448"/>
    </source>
</evidence>
<dbReference type="GO" id="GO:0005886">
    <property type="term" value="C:plasma membrane"/>
    <property type="evidence" value="ECO:0007669"/>
    <property type="project" value="UniProtKB-SubCell"/>
</dbReference>
<evidence type="ECO:0000256" key="1">
    <source>
        <dbReference type="ARBA" id="ARBA00004429"/>
    </source>
</evidence>
<organism evidence="11 12">
    <name type="scientific">Hoeflea halophila</name>
    <dbReference type="NCBI Taxonomy" id="714899"/>
    <lineage>
        <taxon>Bacteria</taxon>
        <taxon>Pseudomonadati</taxon>
        <taxon>Pseudomonadota</taxon>
        <taxon>Alphaproteobacteria</taxon>
        <taxon>Hyphomicrobiales</taxon>
        <taxon>Rhizobiaceae</taxon>
        <taxon>Hoeflea</taxon>
    </lineage>
</organism>
<evidence type="ECO:0000256" key="7">
    <source>
        <dbReference type="ARBA" id="ARBA00023136"/>
    </source>
</evidence>
<evidence type="ECO:0000256" key="4">
    <source>
        <dbReference type="ARBA" id="ARBA00022519"/>
    </source>
</evidence>
<comment type="function">
    <text evidence="9">Part of the tripartite ATP-independent periplasmic (TRAP) transport system.</text>
</comment>
<keyword evidence="2 9" id="KW-0813">Transport</keyword>
<evidence type="ECO:0000256" key="3">
    <source>
        <dbReference type="ARBA" id="ARBA00022475"/>
    </source>
</evidence>
<dbReference type="EMBL" id="OCPC01000001">
    <property type="protein sequence ID" value="SOE08917.1"/>
    <property type="molecule type" value="Genomic_DNA"/>
</dbReference>
<keyword evidence="12" id="KW-1185">Reference proteome</keyword>
<evidence type="ECO:0000259" key="10">
    <source>
        <dbReference type="Pfam" id="PF04290"/>
    </source>
</evidence>